<dbReference type="AlphaFoldDB" id="A0A0J7KKA3"/>
<dbReference type="Proteomes" id="UP000036403">
    <property type="component" value="Unassembled WGS sequence"/>
</dbReference>
<dbReference type="CDD" id="cd09272">
    <property type="entry name" value="RNase_HI_RT_Ty1"/>
    <property type="match status" value="1"/>
</dbReference>
<dbReference type="OrthoDB" id="7758228at2759"/>
<protein>
    <submittedName>
        <fullName evidence="1">Retrovirus-related pol polyprotein from transposon tnt 1-94</fullName>
    </submittedName>
</protein>
<dbReference type="EMBL" id="LBMM01006299">
    <property type="protein sequence ID" value="KMQ90722.1"/>
    <property type="molecule type" value="Genomic_DNA"/>
</dbReference>
<dbReference type="PaxDb" id="67767-A0A0J7KKA3"/>
<gene>
    <name evidence="1" type="ORF">RF55_9487</name>
</gene>
<comment type="caution">
    <text evidence="1">The sequence shown here is derived from an EMBL/GenBank/DDBJ whole genome shotgun (WGS) entry which is preliminary data.</text>
</comment>
<reference evidence="1 2" key="1">
    <citation type="submission" date="2015-04" db="EMBL/GenBank/DDBJ databases">
        <title>Lasius niger genome sequencing.</title>
        <authorList>
            <person name="Konorov E.A."/>
            <person name="Nikitin M.A."/>
            <person name="Kirill M.V."/>
            <person name="Chang P."/>
        </authorList>
    </citation>
    <scope>NUCLEOTIDE SEQUENCE [LARGE SCALE GENOMIC DNA]</scope>
    <source>
        <tissue evidence="1">Whole</tissue>
    </source>
</reference>
<dbReference type="STRING" id="67767.A0A0J7KKA3"/>
<evidence type="ECO:0000313" key="1">
    <source>
        <dbReference type="EMBL" id="KMQ90722.1"/>
    </source>
</evidence>
<proteinExistence type="predicted"/>
<accession>A0A0J7KKA3</accession>
<organism evidence="1 2">
    <name type="scientific">Lasius niger</name>
    <name type="common">Black garden ant</name>
    <dbReference type="NCBI Taxonomy" id="67767"/>
    <lineage>
        <taxon>Eukaryota</taxon>
        <taxon>Metazoa</taxon>
        <taxon>Ecdysozoa</taxon>
        <taxon>Arthropoda</taxon>
        <taxon>Hexapoda</taxon>
        <taxon>Insecta</taxon>
        <taxon>Pterygota</taxon>
        <taxon>Neoptera</taxon>
        <taxon>Endopterygota</taxon>
        <taxon>Hymenoptera</taxon>
        <taxon>Apocrita</taxon>
        <taxon>Aculeata</taxon>
        <taxon>Formicoidea</taxon>
        <taxon>Formicidae</taxon>
        <taxon>Formicinae</taxon>
        <taxon>Lasius</taxon>
        <taxon>Lasius</taxon>
    </lineage>
</organism>
<name>A0A0J7KKA3_LASNI</name>
<keyword evidence="2" id="KW-1185">Reference proteome</keyword>
<evidence type="ECO:0000313" key="2">
    <source>
        <dbReference type="Proteomes" id="UP000036403"/>
    </source>
</evidence>
<sequence length="104" mass="11561">MTEAAKKGLYLHSLLTELGLSRMAATMLYVNNRGAQYLAHDHLYHPRTKHIDIRYHFLRQSIAQGSVTLEHVSTNEMIADILTKALPGTSHWSCVEGLGITSAS</sequence>